<evidence type="ECO:0000313" key="3">
    <source>
        <dbReference type="EMBL" id="CAH0558693.1"/>
    </source>
</evidence>
<dbReference type="GO" id="GO:0005737">
    <property type="term" value="C:cytoplasm"/>
    <property type="evidence" value="ECO:0007669"/>
    <property type="project" value="TreeGrafter"/>
</dbReference>
<dbReference type="InterPro" id="IPR032675">
    <property type="entry name" value="LRR_dom_sf"/>
</dbReference>
<reference evidence="3" key="1">
    <citation type="submission" date="2021-12" db="EMBL/GenBank/DDBJ databases">
        <authorList>
            <person name="King R."/>
        </authorList>
    </citation>
    <scope>NUCLEOTIDE SEQUENCE</scope>
</reference>
<dbReference type="Proteomes" id="UP001154078">
    <property type="component" value="Chromosome 6"/>
</dbReference>
<keyword evidence="2" id="KW-0677">Repeat</keyword>
<dbReference type="InterPro" id="IPR050216">
    <property type="entry name" value="LRR_domain-containing"/>
</dbReference>
<sequence>MRPPSQYNEEIGPEAESEPDPRLSAMLICTRLAGRAVTRVIERCNDAKENSELNLSDCQLMQVPDAVYHLMRHTELKICDLSNNVITKIPPKFAIKFSLITDLNLSHNQMSKLPNECADLKCLERLDISHNTFISIPDCIFKIPQLVHLNSSNNHIVDIEINLLKEAPSLREINLRKNPISQNSHEELSNISHINILLTPREKEEWEDLTI</sequence>
<dbReference type="AlphaFoldDB" id="A0A9P0FKA6"/>
<evidence type="ECO:0008006" key="5">
    <source>
        <dbReference type="Google" id="ProtNLM"/>
    </source>
</evidence>
<evidence type="ECO:0000256" key="1">
    <source>
        <dbReference type="ARBA" id="ARBA00022614"/>
    </source>
</evidence>
<dbReference type="PANTHER" id="PTHR48051:SF1">
    <property type="entry name" value="RAS SUPPRESSOR PROTEIN 1"/>
    <property type="match status" value="1"/>
</dbReference>
<evidence type="ECO:0000256" key="2">
    <source>
        <dbReference type="ARBA" id="ARBA00022737"/>
    </source>
</evidence>
<dbReference type="Pfam" id="PF13855">
    <property type="entry name" value="LRR_8"/>
    <property type="match status" value="1"/>
</dbReference>
<proteinExistence type="predicted"/>
<protein>
    <recommendedName>
        <fullName evidence="5">Leucine-rich repeat-containing protein 20</fullName>
    </recommendedName>
</protein>
<keyword evidence="4" id="KW-1185">Reference proteome</keyword>
<organism evidence="3 4">
    <name type="scientific">Brassicogethes aeneus</name>
    <name type="common">Rape pollen beetle</name>
    <name type="synonym">Meligethes aeneus</name>
    <dbReference type="NCBI Taxonomy" id="1431903"/>
    <lineage>
        <taxon>Eukaryota</taxon>
        <taxon>Metazoa</taxon>
        <taxon>Ecdysozoa</taxon>
        <taxon>Arthropoda</taxon>
        <taxon>Hexapoda</taxon>
        <taxon>Insecta</taxon>
        <taxon>Pterygota</taxon>
        <taxon>Neoptera</taxon>
        <taxon>Endopterygota</taxon>
        <taxon>Coleoptera</taxon>
        <taxon>Polyphaga</taxon>
        <taxon>Cucujiformia</taxon>
        <taxon>Nitidulidae</taxon>
        <taxon>Meligethinae</taxon>
        <taxon>Brassicogethes</taxon>
    </lineage>
</organism>
<dbReference type="Gene3D" id="3.80.10.10">
    <property type="entry name" value="Ribonuclease Inhibitor"/>
    <property type="match status" value="1"/>
</dbReference>
<gene>
    <name evidence="3" type="ORF">MELIAE_LOCUS8966</name>
</gene>
<accession>A0A9P0FKA6</accession>
<dbReference type="PANTHER" id="PTHR48051">
    <property type="match status" value="1"/>
</dbReference>
<dbReference type="OrthoDB" id="1060944at2759"/>
<dbReference type="SUPFAM" id="SSF52075">
    <property type="entry name" value="Outer arm dynein light chain 1"/>
    <property type="match status" value="1"/>
</dbReference>
<evidence type="ECO:0000313" key="4">
    <source>
        <dbReference type="Proteomes" id="UP001154078"/>
    </source>
</evidence>
<dbReference type="EMBL" id="OV121137">
    <property type="protein sequence ID" value="CAH0558693.1"/>
    <property type="molecule type" value="Genomic_DNA"/>
</dbReference>
<name>A0A9P0FKA6_BRAAE</name>
<dbReference type="InterPro" id="IPR001611">
    <property type="entry name" value="Leu-rich_rpt"/>
</dbReference>
<keyword evidence="1" id="KW-0433">Leucine-rich repeat</keyword>